<protein>
    <submittedName>
        <fullName evidence="2">Glycosyltransferase-like protein</fullName>
    </submittedName>
</protein>
<dbReference type="GO" id="GO:0016740">
    <property type="term" value="F:transferase activity"/>
    <property type="evidence" value="ECO:0007669"/>
    <property type="project" value="UniProtKB-KW"/>
</dbReference>
<accession>A0A1Z4LIJ5</accession>
<keyword evidence="3" id="KW-1185">Reference proteome</keyword>
<reference evidence="2 3" key="1">
    <citation type="submission" date="2017-06" db="EMBL/GenBank/DDBJ databases">
        <title>Genome sequencing of cyanobaciteial culture collection at National Institute for Environmental Studies (NIES).</title>
        <authorList>
            <person name="Hirose Y."/>
            <person name="Shimura Y."/>
            <person name="Fujisawa T."/>
            <person name="Nakamura Y."/>
            <person name="Kawachi M."/>
        </authorList>
    </citation>
    <scope>NUCLEOTIDE SEQUENCE [LARGE SCALE GENOMIC DNA]</scope>
    <source>
        <strain evidence="2 3">NIES-267</strain>
    </source>
</reference>
<dbReference type="EMBL" id="AP018227">
    <property type="protein sequence ID" value="BAY80999.1"/>
    <property type="molecule type" value="Genomic_DNA"/>
</dbReference>
<evidence type="ECO:0000313" key="3">
    <source>
        <dbReference type="Proteomes" id="UP000218418"/>
    </source>
</evidence>
<organism evidence="2 3">
    <name type="scientific">Calothrix parasitica NIES-267</name>
    <dbReference type="NCBI Taxonomy" id="1973488"/>
    <lineage>
        <taxon>Bacteria</taxon>
        <taxon>Bacillati</taxon>
        <taxon>Cyanobacteriota</taxon>
        <taxon>Cyanophyceae</taxon>
        <taxon>Nostocales</taxon>
        <taxon>Calotrichaceae</taxon>
        <taxon>Calothrix</taxon>
    </lineage>
</organism>
<dbReference type="SUPFAM" id="SSF53756">
    <property type="entry name" value="UDP-Glycosyltransferase/glycogen phosphorylase"/>
    <property type="match status" value="1"/>
</dbReference>
<evidence type="ECO:0000259" key="1">
    <source>
        <dbReference type="Pfam" id="PF13524"/>
    </source>
</evidence>
<feature type="domain" description="Spore protein YkvP/CgeB glycosyl transferase-like" evidence="1">
    <location>
        <begin position="239"/>
        <end position="370"/>
    </location>
</feature>
<dbReference type="Gene3D" id="3.40.50.2000">
    <property type="entry name" value="Glycogen Phosphorylase B"/>
    <property type="match status" value="1"/>
</dbReference>
<dbReference type="OrthoDB" id="7593532at2"/>
<keyword evidence="2" id="KW-0808">Transferase</keyword>
<proteinExistence type="predicted"/>
<gene>
    <name evidence="2" type="ORF">NIES267_04640</name>
</gene>
<evidence type="ECO:0000313" key="2">
    <source>
        <dbReference type="EMBL" id="BAY80999.1"/>
    </source>
</evidence>
<dbReference type="Pfam" id="PF13524">
    <property type="entry name" value="Glyco_trans_1_2"/>
    <property type="match status" value="1"/>
</dbReference>
<dbReference type="InterPro" id="IPR055259">
    <property type="entry name" value="YkvP/CgeB_Glyco_trans-like"/>
</dbReference>
<dbReference type="AlphaFoldDB" id="A0A1Z4LIJ5"/>
<dbReference type="Proteomes" id="UP000218418">
    <property type="component" value="Chromosome"/>
</dbReference>
<name>A0A1Z4LIJ5_9CYAN</name>
<sequence>MMNILKKIKLFNPEHNKNLENNYDIVNRNQNKKSILIFVENLNATYYLSFHYVLELLHQQGEIDFTVLSSQTILNYLNKQGYEIDSFINSLLEDIKPQTVIFSRYGLPYGKLIWQSCQEKQINTIYHIDDDLLNIPLSLGQKIQKQHGNQEVIQEREYLLAHVDLIYASTDYLDKTLAKRFPHQKVFSGIYAPYLGSLINKSKVTKSNGLTIGYMGSKGHINDLKMIAPAISKILNEYPEIKFETFGTISIPDELQMFSDRITSHKVKVNYSQFLQKLYELNWDIGLAPLENTEFNQCKAPTKFIEYTACDIPTVASNVSVYNRFADREEVILAEPSQWYEKIKLSIENSDFRQTLLQNAKARCEQEFNLEILEKQVCQVLKIG</sequence>